<dbReference type="EMBL" id="GBXM01084055">
    <property type="protein sequence ID" value="JAH24522.1"/>
    <property type="molecule type" value="Transcribed_RNA"/>
</dbReference>
<sequence>MHSASVAQSVYMLNIALIDREREFVSHIDSVANCGAAILFQFTILIYQLRPECVSIYPVVSK</sequence>
<organism evidence="1">
    <name type="scientific">Anguilla anguilla</name>
    <name type="common">European freshwater eel</name>
    <name type="synonym">Muraena anguilla</name>
    <dbReference type="NCBI Taxonomy" id="7936"/>
    <lineage>
        <taxon>Eukaryota</taxon>
        <taxon>Metazoa</taxon>
        <taxon>Chordata</taxon>
        <taxon>Craniata</taxon>
        <taxon>Vertebrata</taxon>
        <taxon>Euteleostomi</taxon>
        <taxon>Actinopterygii</taxon>
        <taxon>Neopterygii</taxon>
        <taxon>Teleostei</taxon>
        <taxon>Anguilliformes</taxon>
        <taxon>Anguillidae</taxon>
        <taxon>Anguilla</taxon>
    </lineage>
</organism>
<reference evidence="1" key="1">
    <citation type="submission" date="2014-11" db="EMBL/GenBank/DDBJ databases">
        <authorList>
            <person name="Amaro Gonzalez C."/>
        </authorList>
    </citation>
    <scope>NUCLEOTIDE SEQUENCE</scope>
</reference>
<name>A0A0E9R6X2_ANGAN</name>
<dbReference type="AlphaFoldDB" id="A0A0E9R6X2"/>
<proteinExistence type="predicted"/>
<protein>
    <submittedName>
        <fullName evidence="1">Uncharacterized protein</fullName>
    </submittedName>
</protein>
<evidence type="ECO:0000313" key="1">
    <source>
        <dbReference type="EMBL" id="JAH24522.1"/>
    </source>
</evidence>
<accession>A0A0E9R6X2</accession>
<reference evidence="1" key="2">
    <citation type="journal article" date="2015" name="Fish Shellfish Immunol.">
        <title>Early steps in the European eel (Anguilla anguilla)-Vibrio vulnificus interaction in the gills: Role of the RtxA13 toxin.</title>
        <authorList>
            <person name="Callol A."/>
            <person name="Pajuelo D."/>
            <person name="Ebbesson L."/>
            <person name="Teles M."/>
            <person name="MacKenzie S."/>
            <person name="Amaro C."/>
        </authorList>
    </citation>
    <scope>NUCLEOTIDE SEQUENCE</scope>
</reference>